<sequence length="189" mass="19429">MGETSFSAPPSSPFAGPKGFKIGKYHHLHEQLRGGQEQLDAMRRTPDAADEAALRRGAAAFFPAAGSGRLLSASACLFTNTPDGHFLVDRHPRHPQVVLCSACSGHGFKMSSGIGELLAHMVAAGPSAADQDPGSRSASGTGLESDSAADAKSLEAGDMGAGMRLMRPFRLDPGRRGGAAALARFGASG</sequence>
<dbReference type="Proteomes" id="UP000612055">
    <property type="component" value="Unassembled WGS sequence"/>
</dbReference>
<keyword evidence="3" id="KW-0285">Flavoprotein</keyword>
<feature type="domain" description="FAD dependent oxidoreductase" evidence="7">
    <location>
        <begin position="34"/>
        <end position="121"/>
    </location>
</feature>
<dbReference type="Pfam" id="PF01266">
    <property type="entry name" value="DAO"/>
    <property type="match status" value="1"/>
</dbReference>
<organism evidence="8 9">
    <name type="scientific">Edaphochlamys debaryana</name>
    <dbReference type="NCBI Taxonomy" id="47281"/>
    <lineage>
        <taxon>Eukaryota</taxon>
        <taxon>Viridiplantae</taxon>
        <taxon>Chlorophyta</taxon>
        <taxon>core chlorophytes</taxon>
        <taxon>Chlorophyceae</taxon>
        <taxon>CS clade</taxon>
        <taxon>Chlamydomonadales</taxon>
        <taxon>Chlamydomonadales incertae sedis</taxon>
        <taxon>Edaphochlamys</taxon>
    </lineage>
</organism>
<keyword evidence="9" id="KW-1185">Reference proteome</keyword>
<dbReference type="AlphaFoldDB" id="A0A835Y6Y9"/>
<proteinExistence type="inferred from homology"/>
<accession>A0A835Y6Y9</accession>
<dbReference type="PANTHER" id="PTHR10961">
    <property type="entry name" value="PEROXISOMAL SARCOSINE OXIDASE"/>
    <property type="match status" value="1"/>
</dbReference>
<reference evidence="8" key="1">
    <citation type="journal article" date="2020" name="bioRxiv">
        <title>Comparative genomics of Chlamydomonas.</title>
        <authorList>
            <person name="Craig R.J."/>
            <person name="Hasan A.R."/>
            <person name="Ness R.W."/>
            <person name="Keightley P.D."/>
        </authorList>
    </citation>
    <scope>NUCLEOTIDE SEQUENCE</scope>
    <source>
        <strain evidence="8">CCAP 11/70</strain>
    </source>
</reference>
<feature type="region of interest" description="Disordered" evidence="6">
    <location>
        <begin position="125"/>
        <end position="150"/>
    </location>
</feature>
<evidence type="ECO:0000256" key="3">
    <source>
        <dbReference type="ARBA" id="ARBA00022630"/>
    </source>
</evidence>
<evidence type="ECO:0000256" key="1">
    <source>
        <dbReference type="ARBA" id="ARBA00001974"/>
    </source>
</evidence>
<evidence type="ECO:0000256" key="2">
    <source>
        <dbReference type="ARBA" id="ARBA00010989"/>
    </source>
</evidence>
<comment type="caution">
    <text evidence="8">The sequence shown here is derived from an EMBL/GenBank/DDBJ whole genome shotgun (WGS) entry which is preliminary data.</text>
</comment>
<feature type="compositionally biased region" description="Polar residues" evidence="6">
    <location>
        <begin position="134"/>
        <end position="144"/>
    </location>
</feature>
<evidence type="ECO:0000256" key="5">
    <source>
        <dbReference type="ARBA" id="ARBA00023002"/>
    </source>
</evidence>
<comment type="cofactor">
    <cofactor evidence="1">
        <name>FAD</name>
        <dbReference type="ChEBI" id="CHEBI:57692"/>
    </cofactor>
</comment>
<evidence type="ECO:0000259" key="7">
    <source>
        <dbReference type="Pfam" id="PF01266"/>
    </source>
</evidence>
<dbReference type="GO" id="GO:0050660">
    <property type="term" value="F:flavin adenine dinucleotide binding"/>
    <property type="evidence" value="ECO:0007669"/>
    <property type="project" value="InterPro"/>
</dbReference>
<keyword evidence="4" id="KW-0274">FAD</keyword>
<dbReference type="InterPro" id="IPR006076">
    <property type="entry name" value="FAD-dep_OxRdtase"/>
</dbReference>
<evidence type="ECO:0000313" key="9">
    <source>
        <dbReference type="Proteomes" id="UP000612055"/>
    </source>
</evidence>
<protein>
    <recommendedName>
        <fullName evidence="7">FAD dependent oxidoreductase domain-containing protein</fullName>
    </recommendedName>
</protein>
<dbReference type="InterPro" id="IPR045170">
    <property type="entry name" value="MTOX"/>
</dbReference>
<keyword evidence="5" id="KW-0560">Oxidoreductase</keyword>
<dbReference type="OrthoDB" id="424974at2759"/>
<dbReference type="PANTHER" id="PTHR10961:SF7">
    <property type="entry name" value="FAD DEPENDENT OXIDOREDUCTASE DOMAIN-CONTAINING PROTEIN"/>
    <property type="match status" value="1"/>
</dbReference>
<comment type="similarity">
    <text evidence="2">Belongs to the MSOX/MTOX family.</text>
</comment>
<evidence type="ECO:0000256" key="6">
    <source>
        <dbReference type="SAM" id="MobiDB-lite"/>
    </source>
</evidence>
<dbReference type="Gene3D" id="3.50.50.60">
    <property type="entry name" value="FAD/NAD(P)-binding domain"/>
    <property type="match status" value="1"/>
</dbReference>
<name>A0A835Y6Y9_9CHLO</name>
<gene>
    <name evidence="8" type="ORF">HYH03_009630</name>
</gene>
<dbReference type="EMBL" id="JAEHOE010000047">
    <property type="protein sequence ID" value="KAG2492139.1"/>
    <property type="molecule type" value="Genomic_DNA"/>
</dbReference>
<evidence type="ECO:0000256" key="4">
    <source>
        <dbReference type="ARBA" id="ARBA00022827"/>
    </source>
</evidence>
<dbReference type="Gene3D" id="3.30.9.10">
    <property type="entry name" value="D-Amino Acid Oxidase, subunit A, domain 2"/>
    <property type="match status" value="1"/>
</dbReference>
<dbReference type="GO" id="GO:0008115">
    <property type="term" value="F:sarcosine oxidase activity"/>
    <property type="evidence" value="ECO:0007669"/>
    <property type="project" value="TreeGrafter"/>
</dbReference>
<dbReference type="InterPro" id="IPR036188">
    <property type="entry name" value="FAD/NAD-bd_sf"/>
</dbReference>
<evidence type="ECO:0000313" key="8">
    <source>
        <dbReference type="EMBL" id="KAG2492139.1"/>
    </source>
</evidence>